<dbReference type="OrthoDB" id="56072at2157"/>
<evidence type="ECO:0000313" key="2">
    <source>
        <dbReference type="EMBL" id="ADD09009.1"/>
    </source>
</evidence>
<dbReference type="GeneID" id="8828161"/>
<accession>B5IFS4</accession>
<dbReference type="AlphaFoldDB" id="B5IFS4"/>
<keyword evidence="3" id="KW-1185">Reference proteome</keyword>
<dbReference type="EMBL" id="CP001941">
    <property type="protein sequence ID" value="ADD09009.1"/>
    <property type="molecule type" value="Genomic_DNA"/>
</dbReference>
<evidence type="ECO:0000259" key="1">
    <source>
        <dbReference type="Pfam" id="PF02036"/>
    </source>
</evidence>
<dbReference type="Gene3D" id="3.30.1050.10">
    <property type="entry name" value="SCP2 sterol-binding domain"/>
    <property type="match status" value="1"/>
</dbReference>
<sequence>MKEILQELVDKFNAKDDPRKEKIKDLRRTIVIRFTDDGTYNFKLEDAKLSDVEEGEIQADILVETTTQIFKDILDKKEDALTAYLTKKIKIKAKLMDKLLLSDLLK</sequence>
<gene>
    <name evidence="2" type="ordered locus">Aboo_1200</name>
</gene>
<dbReference type="eggNOG" id="arCOG01843">
    <property type="taxonomic scope" value="Archaea"/>
</dbReference>
<dbReference type="KEGG" id="abi:Aboo_1200"/>
<proteinExistence type="predicted"/>
<dbReference type="RefSeq" id="WP_008085627.1">
    <property type="nucleotide sequence ID" value="NC_013926.1"/>
</dbReference>
<evidence type="ECO:0000313" key="3">
    <source>
        <dbReference type="Proteomes" id="UP000001400"/>
    </source>
</evidence>
<name>B5IFS4_ACIB4</name>
<protein>
    <submittedName>
        <fullName evidence="2">Sterol carrier protein</fullName>
    </submittedName>
</protein>
<dbReference type="InterPro" id="IPR003033">
    <property type="entry name" value="SCP2_sterol-bd_dom"/>
</dbReference>
<dbReference type="Pfam" id="PF02036">
    <property type="entry name" value="SCP2"/>
    <property type="match status" value="1"/>
</dbReference>
<dbReference type="HOGENOM" id="CLU_173013_0_0_2"/>
<dbReference type="STRING" id="439481.Aboo_1200"/>
<feature type="domain" description="SCP2" evidence="1">
    <location>
        <begin position="11"/>
        <end position="98"/>
    </location>
</feature>
<dbReference type="SUPFAM" id="SSF55718">
    <property type="entry name" value="SCP-like"/>
    <property type="match status" value="1"/>
</dbReference>
<reference evidence="2" key="1">
    <citation type="submission" date="2010-02" db="EMBL/GenBank/DDBJ databases">
        <title>Complete sequence of Aciduliprofundum boonei T469.</title>
        <authorList>
            <consortium name="US DOE Joint Genome Institute"/>
            <person name="Lucas S."/>
            <person name="Copeland A."/>
            <person name="Lapidus A."/>
            <person name="Cheng J.-F."/>
            <person name="Bruce D."/>
            <person name="Goodwin L."/>
            <person name="Pitluck S."/>
            <person name="Saunders E."/>
            <person name="Detter J.C."/>
            <person name="Han C."/>
            <person name="Tapia R."/>
            <person name="Land M."/>
            <person name="Hauser L."/>
            <person name="Kyrpides N."/>
            <person name="Mikhailova N."/>
            <person name="Flores G."/>
            <person name="Reysenbach A.-L."/>
            <person name="Woyke T."/>
        </authorList>
    </citation>
    <scope>NUCLEOTIDE SEQUENCE</scope>
    <source>
        <strain evidence="2">T469</strain>
    </source>
</reference>
<dbReference type="Proteomes" id="UP000001400">
    <property type="component" value="Chromosome"/>
</dbReference>
<dbReference type="InterPro" id="IPR036527">
    <property type="entry name" value="SCP2_sterol-bd_dom_sf"/>
</dbReference>
<organism evidence="2 3">
    <name type="scientific">Aciduliprofundum boonei (strain DSM 19572 / T469)</name>
    <dbReference type="NCBI Taxonomy" id="439481"/>
    <lineage>
        <taxon>Archaea</taxon>
        <taxon>Methanobacteriati</taxon>
        <taxon>Thermoplasmatota</taxon>
        <taxon>DHVE2 group</taxon>
        <taxon>Candidatus Aciduliprofundum</taxon>
    </lineage>
</organism>